<keyword evidence="4" id="KW-1003">Cell membrane</keyword>
<dbReference type="InterPro" id="IPR017871">
    <property type="entry name" value="ABC_transporter-like_CS"/>
</dbReference>
<comment type="subcellular location">
    <subcellularLocation>
        <location evidence="1">Cell membrane</location>
        <topology evidence="1">Peripheral membrane protein</topology>
    </subcellularLocation>
</comment>
<dbReference type="PANTHER" id="PTHR43553">
    <property type="entry name" value="HEAVY METAL TRANSPORTER"/>
    <property type="match status" value="1"/>
</dbReference>
<dbReference type="PROSITE" id="PS50893">
    <property type="entry name" value="ABC_TRANSPORTER_2"/>
    <property type="match status" value="1"/>
</dbReference>
<dbReference type="InterPro" id="IPR003439">
    <property type="entry name" value="ABC_transporter-like_ATP-bd"/>
</dbReference>
<evidence type="ECO:0000256" key="6">
    <source>
        <dbReference type="ARBA" id="ARBA00022840"/>
    </source>
</evidence>
<protein>
    <submittedName>
        <fullName evidence="10">Energy-coupling factor transporter ATPase</fullName>
    </submittedName>
</protein>
<name>A0A9D1V9U9_9FIRM</name>
<evidence type="ECO:0000256" key="3">
    <source>
        <dbReference type="ARBA" id="ARBA00022448"/>
    </source>
</evidence>
<reference evidence="10" key="1">
    <citation type="journal article" date="2021" name="PeerJ">
        <title>Extensive microbial diversity within the chicken gut microbiome revealed by metagenomics and culture.</title>
        <authorList>
            <person name="Gilroy R."/>
            <person name="Ravi A."/>
            <person name="Getino M."/>
            <person name="Pursley I."/>
            <person name="Horton D.L."/>
            <person name="Alikhan N.F."/>
            <person name="Baker D."/>
            <person name="Gharbi K."/>
            <person name="Hall N."/>
            <person name="Watson M."/>
            <person name="Adriaenssens E.M."/>
            <person name="Foster-Nyarko E."/>
            <person name="Jarju S."/>
            <person name="Secka A."/>
            <person name="Antonio M."/>
            <person name="Oren A."/>
            <person name="Chaudhuri R.R."/>
            <person name="La Ragione R."/>
            <person name="Hildebrand F."/>
            <person name="Pallen M.J."/>
        </authorList>
    </citation>
    <scope>NUCLEOTIDE SEQUENCE</scope>
    <source>
        <strain evidence="10">811</strain>
    </source>
</reference>
<dbReference type="InterPro" id="IPR050095">
    <property type="entry name" value="ECF_ABC_transporter_ATP-bd"/>
</dbReference>
<dbReference type="PROSITE" id="PS00211">
    <property type="entry name" value="ABC_TRANSPORTER_1"/>
    <property type="match status" value="1"/>
</dbReference>
<dbReference type="PANTHER" id="PTHR43553:SF27">
    <property type="entry name" value="ENERGY-COUPLING FACTOR TRANSPORTER ATP-BINDING PROTEIN ECFA2"/>
    <property type="match status" value="1"/>
</dbReference>
<evidence type="ECO:0000256" key="5">
    <source>
        <dbReference type="ARBA" id="ARBA00022741"/>
    </source>
</evidence>
<comment type="caution">
    <text evidence="10">The sequence shown here is derived from an EMBL/GenBank/DDBJ whole genome shotgun (WGS) entry which is preliminary data.</text>
</comment>
<evidence type="ECO:0000256" key="4">
    <source>
        <dbReference type="ARBA" id="ARBA00022475"/>
    </source>
</evidence>
<dbReference type="AlphaFoldDB" id="A0A9D1V9U9"/>
<dbReference type="GO" id="GO:0016887">
    <property type="term" value="F:ATP hydrolysis activity"/>
    <property type="evidence" value="ECO:0007669"/>
    <property type="project" value="InterPro"/>
</dbReference>
<accession>A0A9D1V9U9</accession>
<feature type="domain" description="ABC transporter" evidence="9">
    <location>
        <begin position="3"/>
        <end position="247"/>
    </location>
</feature>
<dbReference type="GO" id="GO:0005524">
    <property type="term" value="F:ATP binding"/>
    <property type="evidence" value="ECO:0007669"/>
    <property type="project" value="UniProtKB-KW"/>
</dbReference>
<dbReference type="GO" id="GO:0043190">
    <property type="term" value="C:ATP-binding cassette (ABC) transporter complex"/>
    <property type="evidence" value="ECO:0007669"/>
    <property type="project" value="TreeGrafter"/>
</dbReference>
<sequence length="290" mass="31489">MQIVAKGLTYVYNPKSPFAGKALSGVDLTIDEGEFFGIIGHTGSGKSTFVQHLNALLRLTGGSLKVGEYDLADKKCNFLELRSKVGMVFQYPEYQLFAETVEQDVAFGLKNFRKDLDKDGVQAAVKEALETVGLDWQQVKDVSPFELSGGQKRRVAIAGVIVTKPEILILDEPAAGLDPLGKQELMQLLHSIHGGWCKTIVIVSHDMDEIAENCTRAAVFSAGKVVMCGTPAEIFSRSGELISLGLDIPVTAKCANILKQHGYVVDTDFTCDDFVKKVLALRGKEAAHAE</sequence>
<proteinExistence type="inferred from homology"/>
<dbReference type="SUPFAM" id="SSF52540">
    <property type="entry name" value="P-loop containing nucleoside triphosphate hydrolases"/>
    <property type="match status" value="1"/>
</dbReference>
<dbReference type="InterPro" id="IPR027417">
    <property type="entry name" value="P-loop_NTPase"/>
</dbReference>
<keyword evidence="7" id="KW-1278">Translocase</keyword>
<dbReference type="Proteomes" id="UP000824204">
    <property type="component" value="Unassembled WGS sequence"/>
</dbReference>
<evidence type="ECO:0000256" key="1">
    <source>
        <dbReference type="ARBA" id="ARBA00004202"/>
    </source>
</evidence>
<dbReference type="InterPro" id="IPR015856">
    <property type="entry name" value="ABC_transpr_CbiO/EcfA_su"/>
</dbReference>
<keyword evidence="6" id="KW-0067">ATP-binding</keyword>
<dbReference type="EMBL" id="DXFX01000113">
    <property type="protein sequence ID" value="HIX08538.1"/>
    <property type="molecule type" value="Genomic_DNA"/>
</dbReference>
<dbReference type="FunFam" id="3.40.50.300:FF:000224">
    <property type="entry name" value="Energy-coupling factor transporter ATP-binding protein EcfA"/>
    <property type="match status" value="1"/>
</dbReference>
<evidence type="ECO:0000256" key="2">
    <source>
        <dbReference type="ARBA" id="ARBA00005417"/>
    </source>
</evidence>
<comment type="similarity">
    <text evidence="2">Belongs to the ABC transporter superfamily.</text>
</comment>
<evidence type="ECO:0000256" key="8">
    <source>
        <dbReference type="ARBA" id="ARBA00023136"/>
    </source>
</evidence>
<gene>
    <name evidence="10" type="ORF">H9741_08720</name>
</gene>
<evidence type="ECO:0000313" key="10">
    <source>
        <dbReference type="EMBL" id="HIX08538.1"/>
    </source>
</evidence>
<dbReference type="Gene3D" id="3.40.50.300">
    <property type="entry name" value="P-loop containing nucleotide triphosphate hydrolases"/>
    <property type="match status" value="1"/>
</dbReference>
<dbReference type="SMART" id="SM00382">
    <property type="entry name" value="AAA"/>
    <property type="match status" value="1"/>
</dbReference>
<dbReference type="Pfam" id="PF00005">
    <property type="entry name" value="ABC_tran"/>
    <property type="match status" value="1"/>
</dbReference>
<keyword evidence="5" id="KW-0547">Nucleotide-binding</keyword>
<evidence type="ECO:0000256" key="7">
    <source>
        <dbReference type="ARBA" id="ARBA00022967"/>
    </source>
</evidence>
<evidence type="ECO:0000259" key="9">
    <source>
        <dbReference type="PROSITE" id="PS50893"/>
    </source>
</evidence>
<keyword evidence="8" id="KW-0472">Membrane</keyword>
<dbReference type="InterPro" id="IPR003593">
    <property type="entry name" value="AAA+_ATPase"/>
</dbReference>
<keyword evidence="3" id="KW-0813">Transport</keyword>
<reference evidence="10" key="2">
    <citation type="submission" date="2021-04" db="EMBL/GenBank/DDBJ databases">
        <authorList>
            <person name="Gilroy R."/>
        </authorList>
    </citation>
    <scope>NUCLEOTIDE SEQUENCE</scope>
    <source>
        <strain evidence="10">811</strain>
    </source>
</reference>
<evidence type="ECO:0000313" key="11">
    <source>
        <dbReference type="Proteomes" id="UP000824204"/>
    </source>
</evidence>
<dbReference type="GO" id="GO:0042626">
    <property type="term" value="F:ATPase-coupled transmembrane transporter activity"/>
    <property type="evidence" value="ECO:0007669"/>
    <property type="project" value="TreeGrafter"/>
</dbReference>
<organism evidence="10 11">
    <name type="scientific">Candidatus Borkfalkia faecipullorum</name>
    <dbReference type="NCBI Taxonomy" id="2838510"/>
    <lineage>
        <taxon>Bacteria</taxon>
        <taxon>Bacillati</taxon>
        <taxon>Bacillota</taxon>
        <taxon>Clostridia</taxon>
        <taxon>Christensenellales</taxon>
        <taxon>Christensenellaceae</taxon>
        <taxon>Candidatus Borkfalkia</taxon>
    </lineage>
</organism>
<dbReference type="CDD" id="cd03225">
    <property type="entry name" value="ABC_cobalt_CbiO_domain1"/>
    <property type="match status" value="1"/>
</dbReference>